<evidence type="ECO:0000313" key="1">
    <source>
        <dbReference type="EMBL" id="OOL83461.1"/>
    </source>
</evidence>
<organism evidence="1 3">
    <name type="scientific">Enterococcus faecium</name>
    <name type="common">Streptococcus faecium</name>
    <dbReference type="NCBI Taxonomy" id="1352"/>
    <lineage>
        <taxon>Bacteria</taxon>
        <taxon>Bacillati</taxon>
        <taxon>Bacillota</taxon>
        <taxon>Bacilli</taxon>
        <taxon>Lactobacillales</taxon>
        <taxon>Enterococcaceae</taxon>
        <taxon>Enterococcus</taxon>
    </lineage>
</organism>
<accession>A0A1R0ICS7</accession>
<proteinExistence type="predicted"/>
<reference evidence="2 4" key="2">
    <citation type="submission" date="2018-05" db="EMBL/GenBank/DDBJ databases">
        <title>Vancomycin-resistant Enterococcus faecium strain from Chelyabinsk, Russia.</title>
        <authorList>
            <person name="Gostev V."/>
            <person name="Goncharov A."/>
            <person name="Kolodzhieva V."/>
            <person name="Suvorov A."/>
            <person name="Sidorenko S."/>
            <person name="Zueva L."/>
        </authorList>
    </citation>
    <scope>NUCLEOTIDE SEQUENCE [LARGE SCALE GENOMIC DNA]</scope>
    <source>
        <strain evidence="2 4">20</strain>
    </source>
</reference>
<evidence type="ECO:0000313" key="4">
    <source>
        <dbReference type="Proteomes" id="UP000249070"/>
    </source>
</evidence>
<sequence>MSLPFNSESQGAISKNSFSCLMNILTCDRRVGRRTPFIRGCDKSLVATSFLTKKVQIVYFK</sequence>
<reference evidence="1 3" key="1">
    <citation type="submission" date="2017-02" db="EMBL/GenBank/DDBJ databases">
        <title>Clonality and virulence of isolates of VRE in Hematopoietic Stem Cell Transplanted (HSCT) patients.</title>
        <authorList>
            <person name="Marchi A.P."/>
            <person name="Martins R.C."/>
            <person name="Marie S.K."/>
            <person name="Levin A.S."/>
            <person name="Costa S.F."/>
        </authorList>
    </citation>
    <scope>NUCLEOTIDE SEQUENCE [LARGE SCALE GENOMIC DNA]</scope>
    <source>
        <strain evidence="1 3">LIM1759</strain>
    </source>
</reference>
<comment type="caution">
    <text evidence="1">The sequence shown here is derived from an EMBL/GenBank/DDBJ whole genome shotgun (WGS) entry which is preliminary data.</text>
</comment>
<name>A0A1R0ICS7_ENTFC</name>
<dbReference type="EMBL" id="MVGJ01000015">
    <property type="protein sequence ID" value="OOL83461.1"/>
    <property type="molecule type" value="Genomic_DNA"/>
</dbReference>
<evidence type="ECO:0000313" key="3">
    <source>
        <dbReference type="Proteomes" id="UP000191171"/>
    </source>
</evidence>
<protein>
    <submittedName>
        <fullName evidence="1">Uncharacterized protein</fullName>
    </submittedName>
</protein>
<dbReference type="Proteomes" id="UP000249070">
    <property type="component" value="Unassembled WGS sequence"/>
</dbReference>
<dbReference type="Proteomes" id="UP000191171">
    <property type="component" value="Unassembled WGS sequence"/>
</dbReference>
<evidence type="ECO:0000313" key="2">
    <source>
        <dbReference type="EMBL" id="PZM56840.1"/>
    </source>
</evidence>
<gene>
    <name evidence="1" type="ORF">B1P95_03620</name>
    <name evidence="2" type="ORF">DKP91_02250</name>
</gene>
<dbReference type="EMBL" id="QHGU01000006">
    <property type="protein sequence ID" value="PZM56840.1"/>
    <property type="molecule type" value="Genomic_DNA"/>
</dbReference>
<dbReference type="AlphaFoldDB" id="A0A1R0ICS7"/>